<keyword evidence="3" id="KW-1185">Reference proteome</keyword>
<gene>
    <name evidence="2" type="ORF">MCOR_53165</name>
</gene>
<proteinExistence type="predicted"/>
<feature type="chain" id="PRO_5026995861" evidence="1">
    <location>
        <begin position="18"/>
        <end position="247"/>
    </location>
</feature>
<dbReference type="EMBL" id="CACVKT020009206">
    <property type="protein sequence ID" value="CAC5421001.1"/>
    <property type="molecule type" value="Genomic_DNA"/>
</dbReference>
<evidence type="ECO:0000313" key="3">
    <source>
        <dbReference type="Proteomes" id="UP000507470"/>
    </source>
</evidence>
<accession>A0A6J8EPK1</accession>
<dbReference type="Proteomes" id="UP000507470">
    <property type="component" value="Unassembled WGS sequence"/>
</dbReference>
<dbReference type="AlphaFoldDB" id="A0A6J8EPK1"/>
<sequence>MTLKAFLCLLLVGLVAAEAGKKGYSPKYNLKTYGNPLGTFFGGNGNSGSVYPLYGLPGYRHDGYANNFYGLGSPLHYGSHVGYTNYGAQGGFPGYGFMNGRDFNGISSYGNYGVHGNGIVPFKGYAYGRGLGGYGGLTSLNSFKVYGIGSMNGYGAYGIGGLNGYGLYGGLNGYGSYGGLNGYGSYGDLNGYGAYGSVNGYGAYGLGGLNGHGSHGISGISGFKNGRYGYSGVGGFGKFVGKLSQII</sequence>
<evidence type="ECO:0000256" key="1">
    <source>
        <dbReference type="SAM" id="SignalP"/>
    </source>
</evidence>
<evidence type="ECO:0000313" key="2">
    <source>
        <dbReference type="EMBL" id="CAC5421001.1"/>
    </source>
</evidence>
<keyword evidence="1" id="KW-0732">Signal</keyword>
<name>A0A6J8EPK1_MYTCO</name>
<reference evidence="2 3" key="1">
    <citation type="submission" date="2020-06" db="EMBL/GenBank/DDBJ databases">
        <authorList>
            <person name="Li R."/>
            <person name="Bekaert M."/>
        </authorList>
    </citation>
    <scope>NUCLEOTIDE SEQUENCE [LARGE SCALE GENOMIC DNA]</scope>
    <source>
        <strain evidence="3">wild</strain>
    </source>
</reference>
<feature type="signal peptide" evidence="1">
    <location>
        <begin position="1"/>
        <end position="17"/>
    </location>
</feature>
<protein>
    <submittedName>
        <fullName evidence="2">Uncharacterized protein</fullName>
    </submittedName>
</protein>
<organism evidence="2 3">
    <name type="scientific">Mytilus coruscus</name>
    <name type="common">Sea mussel</name>
    <dbReference type="NCBI Taxonomy" id="42192"/>
    <lineage>
        <taxon>Eukaryota</taxon>
        <taxon>Metazoa</taxon>
        <taxon>Spiralia</taxon>
        <taxon>Lophotrochozoa</taxon>
        <taxon>Mollusca</taxon>
        <taxon>Bivalvia</taxon>
        <taxon>Autobranchia</taxon>
        <taxon>Pteriomorphia</taxon>
        <taxon>Mytilida</taxon>
        <taxon>Mytiloidea</taxon>
        <taxon>Mytilidae</taxon>
        <taxon>Mytilinae</taxon>
        <taxon>Mytilus</taxon>
    </lineage>
</organism>